<dbReference type="Proteomes" id="UP000069902">
    <property type="component" value="Chromosome cPNK"/>
</dbReference>
<proteinExistence type="predicted"/>
<protein>
    <submittedName>
        <fullName evidence="2">Uncharacterized protein</fullName>
    </submittedName>
</protein>
<keyword evidence="3" id="KW-1185">Reference proteome</keyword>
<feature type="region of interest" description="Disordered" evidence="1">
    <location>
        <begin position="17"/>
        <end position="38"/>
    </location>
</feature>
<evidence type="ECO:0000313" key="3">
    <source>
        <dbReference type="Proteomes" id="UP000069902"/>
    </source>
</evidence>
<accession>A0A0U5JDG9</accession>
<dbReference type="AlphaFoldDB" id="A0A0U5JDG9"/>
<gene>
    <name evidence="2" type="ORF">PNK_1203</name>
</gene>
<dbReference type="InParanoid" id="A0A0U5JDG9"/>
<feature type="compositionally biased region" description="Basic residues" evidence="1">
    <location>
        <begin position="27"/>
        <end position="38"/>
    </location>
</feature>
<dbReference type="KEGG" id="pnl:PNK_1203"/>
<dbReference type="PATRIC" id="fig|389348.3.peg.1334"/>
<reference evidence="3" key="1">
    <citation type="submission" date="2015-09" db="EMBL/GenBank/DDBJ databases">
        <authorList>
            <person name="Bertelli C."/>
        </authorList>
    </citation>
    <scope>NUCLEOTIDE SEQUENCE [LARGE SCALE GENOMIC DNA]</scope>
    <source>
        <strain evidence="3">KNic</strain>
    </source>
</reference>
<evidence type="ECO:0000256" key="1">
    <source>
        <dbReference type="SAM" id="MobiDB-lite"/>
    </source>
</evidence>
<sequence>MTHFSLSSFQSNEILNPYKQSDITKEKSKKKAGHKARKNTMTLPEGCLTCMATKTPLIRQKVFCNRCGIAISRKVRALPEDGNTDAKWQILNIIASVAHKELYEENSSTDLLKSL</sequence>
<organism evidence="2 3">
    <name type="scientific">Candidatus Protochlamydia naegleriophila</name>
    <dbReference type="NCBI Taxonomy" id="389348"/>
    <lineage>
        <taxon>Bacteria</taxon>
        <taxon>Pseudomonadati</taxon>
        <taxon>Chlamydiota</taxon>
        <taxon>Chlamydiia</taxon>
        <taxon>Parachlamydiales</taxon>
        <taxon>Parachlamydiaceae</taxon>
        <taxon>Candidatus Protochlamydia</taxon>
    </lineage>
</organism>
<evidence type="ECO:0000313" key="2">
    <source>
        <dbReference type="EMBL" id="CUI16820.1"/>
    </source>
</evidence>
<name>A0A0U5JDG9_9BACT</name>
<dbReference type="EMBL" id="LN879502">
    <property type="protein sequence ID" value="CUI16820.1"/>
    <property type="molecule type" value="Genomic_DNA"/>
</dbReference>